<organism evidence="4 5">
    <name type="scientific">Lottia gigantea</name>
    <name type="common">Giant owl limpet</name>
    <dbReference type="NCBI Taxonomy" id="225164"/>
    <lineage>
        <taxon>Eukaryota</taxon>
        <taxon>Metazoa</taxon>
        <taxon>Spiralia</taxon>
        <taxon>Lophotrochozoa</taxon>
        <taxon>Mollusca</taxon>
        <taxon>Gastropoda</taxon>
        <taxon>Patellogastropoda</taxon>
        <taxon>Lottioidea</taxon>
        <taxon>Lottiidae</taxon>
        <taxon>Lottia</taxon>
    </lineage>
</organism>
<dbReference type="CTD" id="20249728"/>
<feature type="compositionally biased region" description="Basic and acidic residues" evidence="1">
    <location>
        <begin position="888"/>
        <end position="911"/>
    </location>
</feature>
<dbReference type="PANTHER" id="PTHR21556">
    <property type="entry name" value="TRESLIN"/>
    <property type="match status" value="1"/>
</dbReference>
<dbReference type="KEGG" id="lgi:LOTGIDRAFT_235026"/>
<feature type="region of interest" description="Disordered" evidence="1">
    <location>
        <begin position="1292"/>
        <end position="1323"/>
    </location>
</feature>
<dbReference type="OMA" id="LYWMEKL"/>
<dbReference type="GO" id="GO:0033314">
    <property type="term" value="P:mitotic DNA replication checkpoint signaling"/>
    <property type="evidence" value="ECO:0007669"/>
    <property type="project" value="InterPro"/>
</dbReference>
<gene>
    <name evidence="4" type="ORF">LOTGIDRAFT_235026</name>
</gene>
<dbReference type="GO" id="GO:0007095">
    <property type="term" value="P:mitotic G2 DNA damage checkpoint signaling"/>
    <property type="evidence" value="ECO:0007669"/>
    <property type="project" value="TreeGrafter"/>
</dbReference>
<feature type="region of interest" description="Disordered" evidence="1">
    <location>
        <begin position="793"/>
        <end position="974"/>
    </location>
</feature>
<feature type="compositionally biased region" description="Basic residues" evidence="1">
    <location>
        <begin position="1576"/>
        <end position="1592"/>
    </location>
</feature>
<feature type="region of interest" description="Disordered" evidence="1">
    <location>
        <begin position="1562"/>
        <end position="1592"/>
    </location>
</feature>
<dbReference type="GO" id="GO:0006260">
    <property type="term" value="P:DNA replication"/>
    <property type="evidence" value="ECO:0007669"/>
    <property type="project" value="InterPro"/>
</dbReference>
<feature type="compositionally biased region" description="Polar residues" evidence="1">
    <location>
        <begin position="1496"/>
        <end position="1512"/>
    </location>
</feature>
<feature type="domain" description="Treslin STD" evidence="3">
    <location>
        <begin position="626"/>
        <end position="782"/>
    </location>
</feature>
<feature type="region of interest" description="Disordered" evidence="1">
    <location>
        <begin position="1461"/>
        <end position="1532"/>
    </location>
</feature>
<dbReference type="PANTHER" id="PTHR21556:SF2">
    <property type="entry name" value="TRESLIN"/>
    <property type="match status" value="1"/>
</dbReference>
<dbReference type="HOGENOM" id="CLU_244661_0_0_1"/>
<feature type="region of interest" description="Disordered" evidence="1">
    <location>
        <begin position="1083"/>
        <end position="1189"/>
    </location>
</feature>
<feature type="compositionally biased region" description="Polar residues" evidence="1">
    <location>
        <begin position="929"/>
        <end position="938"/>
    </location>
</feature>
<feature type="compositionally biased region" description="Basic residues" evidence="1">
    <location>
        <begin position="1372"/>
        <end position="1382"/>
    </location>
</feature>
<dbReference type="GeneID" id="20249728"/>
<dbReference type="InterPro" id="IPR026153">
    <property type="entry name" value="Treslin"/>
</dbReference>
<dbReference type="Pfam" id="PF21855">
    <property type="entry name" value="Treslin_STD"/>
    <property type="match status" value="1"/>
</dbReference>
<feature type="compositionally biased region" description="Basic and acidic residues" evidence="1">
    <location>
        <begin position="1355"/>
        <end position="1371"/>
    </location>
</feature>
<feature type="compositionally biased region" description="Polar residues" evidence="1">
    <location>
        <begin position="795"/>
        <end position="808"/>
    </location>
</feature>
<evidence type="ECO:0000256" key="1">
    <source>
        <dbReference type="SAM" id="MobiDB-lite"/>
    </source>
</evidence>
<accession>V3ZT53</accession>
<dbReference type="OrthoDB" id="5812172at2759"/>
<feature type="domain" description="Treslin N-terminal" evidence="2">
    <location>
        <begin position="23"/>
        <end position="191"/>
    </location>
</feature>
<reference evidence="4 5" key="1">
    <citation type="journal article" date="2013" name="Nature">
        <title>Insights into bilaterian evolution from three spiralian genomes.</title>
        <authorList>
            <person name="Simakov O."/>
            <person name="Marletaz F."/>
            <person name="Cho S.J."/>
            <person name="Edsinger-Gonzales E."/>
            <person name="Havlak P."/>
            <person name="Hellsten U."/>
            <person name="Kuo D.H."/>
            <person name="Larsson T."/>
            <person name="Lv J."/>
            <person name="Arendt D."/>
            <person name="Savage R."/>
            <person name="Osoegawa K."/>
            <person name="de Jong P."/>
            <person name="Grimwood J."/>
            <person name="Chapman J.A."/>
            <person name="Shapiro H."/>
            <person name="Aerts A."/>
            <person name="Otillar R.P."/>
            <person name="Terry A.Y."/>
            <person name="Boore J.L."/>
            <person name="Grigoriev I.V."/>
            <person name="Lindberg D.R."/>
            <person name="Seaver E.C."/>
            <person name="Weisblat D.A."/>
            <person name="Putnam N.H."/>
            <person name="Rokhsar D.S."/>
        </authorList>
    </citation>
    <scope>NUCLEOTIDE SEQUENCE [LARGE SCALE GENOMIC DNA]</scope>
</reference>
<name>V3ZT53_LOTGI</name>
<dbReference type="Pfam" id="PF21854">
    <property type="entry name" value="Treslin_N"/>
    <property type="match status" value="1"/>
</dbReference>
<protein>
    <submittedName>
        <fullName evidence="4">Uncharacterized protein</fullName>
    </submittedName>
</protein>
<feature type="compositionally biased region" description="Basic residues" evidence="1">
    <location>
        <begin position="872"/>
        <end position="887"/>
    </location>
</feature>
<evidence type="ECO:0000259" key="3">
    <source>
        <dbReference type="Pfam" id="PF21855"/>
    </source>
</evidence>
<dbReference type="RefSeq" id="XP_009061733.1">
    <property type="nucleotide sequence ID" value="XM_009063485.1"/>
</dbReference>
<dbReference type="GO" id="GO:0030174">
    <property type="term" value="P:regulation of DNA-templated DNA replication initiation"/>
    <property type="evidence" value="ECO:0007669"/>
    <property type="project" value="TreeGrafter"/>
</dbReference>
<dbReference type="EMBL" id="KB202883">
    <property type="protein sequence ID" value="ESO87537.1"/>
    <property type="molecule type" value="Genomic_DNA"/>
</dbReference>
<evidence type="ECO:0000313" key="4">
    <source>
        <dbReference type="EMBL" id="ESO87537.1"/>
    </source>
</evidence>
<feature type="compositionally biased region" description="Polar residues" evidence="1">
    <location>
        <begin position="815"/>
        <end position="834"/>
    </location>
</feature>
<evidence type="ECO:0000259" key="2">
    <source>
        <dbReference type="Pfam" id="PF21854"/>
    </source>
</evidence>
<feature type="region of interest" description="Disordered" evidence="1">
    <location>
        <begin position="104"/>
        <end position="129"/>
    </location>
</feature>
<feature type="compositionally biased region" description="Polar residues" evidence="1">
    <location>
        <begin position="1083"/>
        <end position="1109"/>
    </location>
</feature>
<feature type="compositionally biased region" description="Polar residues" evidence="1">
    <location>
        <begin position="105"/>
        <end position="129"/>
    </location>
</feature>
<evidence type="ECO:0000313" key="5">
    <source>
        <dbReference type="Proteomes" id="UP000030746"/>
    </source>
</evidence>
<proteinExistence type="predicted"/>
<dbReference type="InterPro" id="IPR053919">
    <property type="entry name" value="Treslin_N"/>
</dbReference>
<dbReference type="InterPro" id="IPR053920">
    <property type="entry name" value="Treslin_STD"/>
</dbReference>
<dbReference type="GO" id="GO:0003682">
    <property type="term" value="F:chromatin binding"/>
    <property type="evidence" value="ECO:0007669"/>
    <property type="project" value="TreeGrafter"/>
</dbReference>
<dbReference type="STRING" id="225164.V3ZT53"/>
<feature type="region of interest" description="Disordered" evidence="1">
    <location>
        <begin position="1201"/>
        <end position="1223"/>
    </location>
</feature>
<feature type="region of interest" description="Disordered" evidence="1">
    <location>
        <begin position="1344"/>
        <end position="1382"/>
    </location>
</feature>
<dbReference type="Proteomes" id="UP000030746">
    <property type="component" value="Unassembled WGS sequence"/>
</dbReference>
<dbReference type="GO" id="GO:0005634">
    <property type="term" value="C:nucleus"/>
    <property type="evidence" value="ECO:0007669"/>
    <property type="project" value="InterPro"/>
</dbReference>
<sequence>MGEREIKNQTVFLIDLETLNLTNAAERKQVHQSIILSTFRILYFFQCQSHKFNTEDTGKKGDTLKWSFKFFHSSTYKAVRNQSTLREFRLKHFSEFENECEKILSKQQMKSQSPKENPQSKTSKTSSPADNLSKALKEVIYDFQWESPEFFSPMKGRKNHLKKAVPTSSNSVFVFSKIPKDAQDLRSFCGKKVIDDEVFMDSFMSSSLFDMFHILSKLSLFWIDTELHQTFKDKNAQEIVSKSLKKVGGCFISLNSLVKIPLSNFKSCVHKPLSDISTEKHSLQPEEQKNDRNFGCIFNDFINNLPIETVLHHKIDTNTDNDCEVEACFNLVDGCIAHTNPDYQHLPIAQSYLCHNVKDYSAAGTLPNILPDMLSDLMKEDKKMVVLSTGVLPYLGILHPVTENGCMLLLYHIGSTLQIEKAMLKQEYKDIEENDSKTDPIPCKLSSNQLSGLGQQFHLHSRQSNHKQKGIGKRKVKKYKPQVLDKWHLPGTSHGMESIVMKLNERLNDLEFLDSKEKNTLKKLQKFYRKQNQPPKLEDLNPTAQFQHIDENALSAEDIKLNNTTTEAGYSLRRQSSSLSRTDIIMNRSKHVQKRQSSEIAGTGVKTSEDIKCTIDLSNIDLQTDEDVCNYIKDLYQNCLDTINSNNLETTIRTLVTVVLHYMKTNNRSEPEESCKSLINKTIKQSNSQLREKYQTRTTDQDKKDKMSDYKLQILLLLELESVIMSEDEEYIEQCAEEAVNMLRTVSFIYDQSVVPTFLNEVIVTNYSATLPKLLISIFDELMQPLPPELAGFASPNTSADTPLNHSVNSHHDNSVFQEPSSNTSNHSDILLTQPSRRSRRVVHHPSLSNIGSKKQIMVALDNKPKVPKEKKEKRRTVVSKPSKSKPKQGEAVKVRRNLFEGEKPKIDRRQSVAIMESVRRSPRKHKISSTIKNSFGSRSPHKRLVSETPSHKQKSNVVWRQQERKRRRTNSKDDINVVEESPIKACEDQGESVTEVKASPGRFRKKATVTRRSFYSASSTRTRPRNLSAYYNLGDRIAGRNRGLSQTEDKLSLSLNQLAKTSPCKKFMSPTRRSRDLLMSQLMSPSPNKNITSRLAQSPSQRTRSKTPSRILFESPRRRVHSPSKLLGVSIPESPHGKTPKKQTYHPLRSTTTPKSKSLVCETPEKTTPTKVFNTPLKHTPKRSSELNNKENRDINHENIHHTPISSRKIPSTPDGSRETSDAKAIDHTLKLNSTVLHETPTKTPKSKSVKKALLKDSPFRNTRSQGPITPTRNSVCTALFTTSPLKTYVPPQARPQKEESAVFKTPSKTFKLKSPPSTHKQKLFSPLKNVLERNSKVENISPDKPTYIIRTPSPHDKNIKTPDSLDKWPRVKRHRESPARKVKINKPSLADVIDDNSVCDPILESKMKKKRHLSDCDSSETYLLSPKRQRLDNETHTQTNELSSKGYFSNINNSVFLPIKQPDDSGENNGDFARKESPVFGSSPLRTKMESGTLGITNLLPNSSQESTLSDVPVPFQSKPDSPVFKGKSPVSKIQLALDTTKGKKFSPSLSSKSLVQLMNSPLLQSGKREHVTSPRKKGLKSRKSLKLGD</sequence>
<dbReference type="GO" id="GO:0010212">
    <property type="term" value="P:response to ionizing radiation"/>
    <property type="evidence" value="ECO:0007669"/>
    <property type="project" value="InterPro"/>
</dbReference>
<keyword evidence="5" id="KW-1185">Reference proteome</keyword>